<evidence type="ECO:0000313" key="2">
    <source>
        <dbReference type="EMBL" id="KAF4628997.1"/>
    </source>
</evidence>
<dbReference type="EMBL" id="JAAMPI010000734">
    <property type="protein sequence ID" value="KAF4628997.1"/>
    <property type="molecule type" value="Genomic_DNA"/>
</dbReference>
<evidence type="ECO:0000259" key="1">
    <source>
        <dbReference type="Pfam" id="PF01073"/>
    </source>
</evidence>
<dbReference type="Proteomes" id="UP000566819">
    <property type="component" value="Unassembled WGS sequence"/>
</dbReference>
<gene>
    <name evidence="2" type="ORF">G7Y89_g9154</name>
</gene>
<reference evidence="2 3" key="1">
    <citation type="submission" date="2020-03" db="EMBL/GenBank/DDBJ databases">
        <title>Draft Genome Sequence of Cudoniella acicularis.</title>
        <authorList>
            <person name="Buettner E."/>
            <person name="Kellner H."/>
        </authorList>
    </citation>
    <scope>NUCLEOTIDE SEQUENCE [LARGE SCALE GENOMIC DNA]</scope>
    <source>
        <strain evidence="2 3">DSM 108380</strain>
    </source>
</reference>
<dbReference type="OrthoDB" id="10058185at2759"/>
<comment type="caution">
    <text evidence="2">The sequence shown here is derived from an EMBL/GenBank/DDBJ whole genome shotgun (WGS) entry which is preliminary data.</text>
</comment>
<feature type="domain" description="3-beta hydroxysteroid dehydrogenase/isomerase" evidence="1">
    <location>
        <begin position="11"/>
        <end position="279"/>
    </location>
</feature>
<protein>
    <recommendedName>
        <fullName evidence="1">3-beta hydroxysteroid dehydrogenase/isomerase domain-containing protein</fullName>
    </recommendedName>
</protein>
<dbReference type="SUPFAM" id="SSF51735">
    <property type="entry name" value="NAD(P)-binding Rossmann-fold domains"/>
    <property type="match status" value="1"/>
</dbReference>
<dbReference type="InterPro" id="IPR002225">
    <property type="entry name" value="3Beta_OHSteriod_DH/Estase"/>
</dbReference>
<evidence type="ECO:0000313" key="3">
    <source>
        <dbReference type="Proteomes" id="UP000566819"/>
    </source>
</evidence>
<sequence>MYDKSPLGSIMVIGGCGNLGSRLVNTLLQRQLSSKLCVLDLNIPSNPNSKSLVTYHVCDITQKEDVRSIFQKTRPHVIFHTASPPPMLKDLNLFLRVNVTGTRNLLECAQEIGCVKVFVYTSSASVVHDADGDLHNGDETYPLVFLPQQKEVYSHTKALADQLVLASNRRGQMRTVSLRPSGIFGENDGLQVKALVDSAAAGKFKVQIGNGKNLFDFTYIDNLVDAEILAAQKLLNQSDSVPDEERVDGEAFTVTNDEPVPFWSYSRAIGAAAGYPTDETKIKTIPRWVGMVLATLVEWFVWVISFGRRRPVINTVVIKYSTMERTYNIDKIKKRLGYRPRVSMQEGIRRSGASFHKDKRDL</sequence>
<proteinExistence type="predicted"/>
<dbReference type="PROSITE" id="PS51257">
    <property type="entry name" value="PROKAR_LIPOPROTEIN"/>
    <property type="match status" value="1"/>
</dbReference>
<accession>A0A8H4RF75</accession>
<dbReference type="PANTHER" id="PTHR43000">
    <property type="entry name" value="DTDP-D-GLUCOSE 4,6-DEHYDRATASE-RELATED"/>
    <property type="match status" value="1"/>
</dbReference>
<dbReference type="GO" id="GO:0016616">
    <property type="term" value="F:oxidoreductase activity, acting on the CH-OH group of donors, NAD or NADP as acceptor"/>
    <property type="evidence" value="ECO:0007669"/>
    <property type="project" value="InterPro"/>
</dbReference>
<dbReference type="Pfam" id="PF01073">
    <property type="entry name" value="3Beta_HSD"/>
    <property type="match status" value="1"/>
</dbReference>
<dbReference type="InterPro" id="IPR036291">
    <property type="entry name" value="NAD(P)-bd_dom_sf"/>
</dbReference>
<dbReference type="AlphaFoldDB" id="A0A8H4RF75"/>
<dbReference type="Gene3D" id="3.40.50.720">
    <property type="entry name" value="NAD(P)-binding Rossmann-like Domain"/>
    <property type="match status" value="1"/>
</dbReference>
<keyword evidence="3" id="KW-1185">Reference proteome</keyword>
<name>A0A8H4RF75_9HELO</name>
<organism evidence="2 3">
    <name type="scientific">Cudoniella acicularis</name>
    <dbReference type="NCBI Taxonomy" id="354080"/>
    <lineage>
        <taxon>Eukaryota</taxon>
        <taxon>Fungi</taxon>
        <taxon>Dikarya</taxon>
        <taxon>Ascomycota</taxon>
        <taxon>Pezizomycotina</taxon>
        <taxon>Leotiomycetes</taxon>
        <taxon>Helotiales</taxon>
        <taxon>Tricladiaceae</taxon>
        <taxon>Cudoniella</taxon>
    </lineage>
</organism>
<dbReference type="GO" id="GO:0006694">
    <property type="term" value="P:steroid biosynthetic process"/>
    <property type="evidence" value="ECO:0007669"/>
    <property type="project" value="InterPro"/>
</dbReference>